<organism evidence="1 2">
    <name type="scientific">Panagrolaimus sp. JU765</name>
    <dbReference type="NCBI Taxonomy" id="591449"/>
    <lineage>
        <taxon>Eukaryota</taxon>
        <taxon>Metazoa</taxon>
        <taxon>Ecdysozoa</taxon>
        <taxon>Nematoda</taxon>
        <taxon>Chromadorea</taxon>
        <taxon>Rhabditida</taxon>
        <taxon>Tylenchina</taxon>
        <taxon>Panagrolaimomorpha</taxon>
        <taxon>Panagrolaimoidea</taxon>
        <taxon>Panagrolaimidae</taxon>
        <taxon>Panagrolaimus</taxon>
    </lineage>
</organism>
<dbReference type="Proteomes" id="UP000887576">
    <property type="component" value="Unplaced"/>
</dbReference>
<accession>A0AC34QEB8</accession>
<proteinExistence type="predicted"/>
<name>A0AC34QEB8_9BILA</name>
<evidence type="ECO:0000313" key="2">
    <source>
        <dbReference type="WBParaSite" id="JU765_v2.g15580.t1"/>
    </source>
</evidence>
<evidence type="ECO:0000313" key="1">
    <source>
        <dbReference type="Proteomes" id="UP000887576"/>
    </source>
</evidence>
<sequence length="216" mass="24495">MKISLVLFMFSLAICAHATHKCVWVRGILRCNKDPSKHFNVEVRVYDKDGISLFQMIDPDDLMGVSFTEQDGSFQLDGCGDDFNWFPGVENIPEPYIQIRHFCNSERGETIELPVFDTFVPETHDIGIMELDTEEPKPIDVNKKDMKEEVVHTSDDSKEIFIAKPQGKEFVDQVRNPKFNTEVVKTLDQDEDGINDTKKRVSITHPDGGAGSLEDA</sequence>
<reference evidence="2" key="1">
    <citation type="submission" date="2022-11" db="UniProtKB">
        <authorList>
            <consortium name="WormBaseParasite"/>
        </authorList>
    </citation>
    <scope>IDENTIFICATION</scope>
</reference>
<protein>
    <submittedName>
        <fullName evidence="2">Uncharacterized protein</fullName>
    </submittedName>
</protein>
<dbReference type="WBParaSite" id="JU765_v2.g15580.t1">
    <property type="protein sequence ID" value="JU765_v2.g15580.t1"/>
    <property type="gene ID" value="JU765_v2.g15580"/>
</dbReference>